<evidence type="ECO:0000313" key="1">
    <source>
        <dbReference type="EMBL" id="GAW10499.1"/>
    </source>
</evidence>
<gene>
    <name evidence="1" type="ORF">LENED_012775</name>
</gene>
<evidence type="ECO:0000313" key="2">
    <source>
        <dbReference type="Proteomes" id="UP000188533"/>
    </source>
</evidence>
<keyword evidence="2" id="KW-1185">Reference proteome</keyword>
<organism evidence="1 2">
    <name type="scientific">Lentinula edodes</name>
    <name type="common">Shiitake mushroom</name>
    <name type="synonym">Lentinus edodes</name>
    <dbReference type="NCBI Taxonomy" id="5353"/>
    <lineage>
        <taxon>Eukaryota</taxon>
        <taxon>Fungi</taxon>
        <taxon>Dikarya</taxon>
        <taxon>Basidiomycota</taxon>
        <taxon>Agaricomycotina</taxon>
        <taxon>Agaricomycetes</taxon>
        <taxon>Agaricomycetidae</taxon>
        <taxon>Agaricales</taxon>
        <taxon>Marasmiineae</taxon>
        <taxon>Omphalotaceae</taxon>
        <taxon>Lentinula</taxon>
    </lineage>
</organism>
<protein>
    <submittedName>
        <fullName evidence="1">Uncharacterized protein</fullName>
    </submittedName>
</protein>
<reference evidence="1 2" key="2">
    <citation type="submission" date="2017-02" db="EMBL/GenBank/DDBJ databases">
        <title>A genome survey and senescence transcriptome analysis in Lentinula edodes.</title>
        <authorList>
            <person name="Sakamoto Y."/>
            <person name="Nakade K."/>
            <person name="Sato S."/>
            <person name="Yoshida Y."/>
            <person name="Miyazaki K."/>
            <person name="Natsume S."/>
            <person name="Konno N."/>
        </authorList>
    </citation>
    <scope>NUCLEOTIDE SEQUENCE [LARGE SCALE GENOMIC DNA]</scope>
    <source>
        <strain evidence="1 2">NBRC 111202</strain>
    </source>
</reference>
<sequence>MDRQGYTPPMKFLGLLQITPSINGAACTLRQRKLKAPYSSMPLEAYGSQLHSFPIIGRSEEPASSPSLQVPTSALDWRFRSWQVMNGFKATHNRNEMLTYPVPELYHF</sequence>
<comment type="caution">
    <text evidence="1">The sequence shown here is derived from an EMBL/GenBank/DDBJ whole genome shotgun (WGS) entry which is preliminary data.</text>
</comment>
<dbReference type="AlphaFoldDB" id="A0A1Q3ETI4"/>
<dbReference type="EMBL" id="BDGU01001800">
    <property type="protein sequence ID" value="GAW10499.1"/>
    <property type="molecule type" value="Genomic_DNA"/>
</dbReference>
<dbReference type="Proteomes" id="UP000188533">
    <property type="component" value="Unassembled WGS sequence"/>
</dbReference>
<accession>A0A1Q3ETI4</accession>
<proteinExistence type="predicted"/>
<reference evidence="1 2" key="1">
    <citation type="submission" date="2016-08" db="EMBL/GenBank/DDBJ databases">
        <authorList>
            <consortium name="Lentinula edodes genome sequencing consortium"/>
            <person name="Sakamoto Y."/>
            <person name="Nakade K."/>
            <person name="Sato S."/>
            <person name="Yoshida Y."/>
            <person name="Miyazaki K."/>
            <person name="Natsume S."/>
            <person name="Konno N."/>
        </authorList>
    </citation>
    <scope>NUCLEOTIDE SEQUENCE [LARGE SCALE GENOMIC DNA]</scope>
    <source>
        <strain evidence="1 2">NBRC 111202</strain>
    </source>
</reference>
<name>A0A1Q3ETI4_LENED</name>